<dbReference type="AlphaFoldDB" id="A0A8C5PKV5"/>
<organism evidence="1 2">
    <name type="scientific">Leptobrachium leishanense</name>
    <name type="common">Leishan spiny toad</name>
    <dbReference type="NCBI Taxonomy" id="445787"/>
    <lineage>
        <taxon>Eukaryota</taxon>
        <taxon>Metazoa</taxon>
        <taxon>Chordata</taxon>
        <taxon>Craniata</taxon>
        <taxon>Vertebrata</taxon>
        <taxon>Euteleostomi</taxon>
        <taxon>Amphibia</taxon>
        <taxon>Batrachia</taxon>
        <taxon>Anura</taxon>
        <taxon>Pelobatoidea</taxon>
        <taxon>Megophryidae</taxon>
        <taxon>Leptobrachium</taxon>
    </lineage>
</organism>
<name>A0A8C5PKV5_9ANUR</name>
<evidence type="ECO:0000313" key="1">
    <source>
        <dbReference type="Ensembl" id="ENSLLEP00000024387.1"/>
    </source>
</evidence>
<dbReference type="Ensembl" id="ENSLLET00000025316.1">
    <property type="protein sequence ID" value="ENSLLEP00000024387.1"/>
    <property type="gene ID" value="ENSLLEG00000015425.1"/>
</dbReference>
<reference evidence="1" key="1">
    <citation type="submission" date="2025-08" db="UniProtKB">
        <authorList>
            <consortium name="Ensembl"/>
        </authorList>
    </citation>
    <scope>IDENTIFICATION</scope>
</reference>
<reference evidence="1" key="2">
    <citation type="submission" date="2025-09" db="UniProtKB">
        <authorList>
            <consortium name="Ensembl"/>
        </authorList>
    </citation>
    <scope>IDENTIFICATION</scope>
</reference>
<accession>A0A8C5PKV5</accession>
<evidence type="ECO:0000313" key="2">
    <source>
        <dbReference type="Proteomes" id="UP000694569"/>
    </source>
</evidence>
<sequence>IDGSACNGYVSPEEKIMPNTVFKIVDNPAIRQCNQSTLSQPRHVVHDRPATLNHSVWNKQNAVPYVNQQMVSPMTQYVQQYPLGCHQPGYQVPPHWQVDCYGPRNLFELCPFPPLTTFFYPCGDFDDSSEIMQDFFTPERMPPPSSPQKKCVHHSTQTVLSLDSRENSTVVICI</sequence>
<protein>
    <submittedName>
        <fullName evidence="1">Uncharacterized protein</fullName>
    </submittedName>
</protein>
<proteinExistence type="predicted"/>
<keyword evidence="2" id="KW-1185">Reference proteome</keyword>
<dbReference type="Proteomes" id="UP000694569">
    <property type="component" value="Unplaced"/>
</dbReference>